<dbReference type="Proteomes" id="UP000800035">
    <property type="component" value="Unassembled WGS sequence"/>
</dbReference>
<sequence length="135" mass="14979">MLHREDPTVIPIPKPTYAAKRLPWLSHPKSQASAAVSTTTSPKACLRTHLIPVPRPASRRYHVCIDPIVRHLRSSSRTRMYLRPSTSPDRSKSVIMDDRRSRASAAHLAPGAKENAWNRALLLRSPGEMSGGTNV</sequence>
<proteinExistence type="predicted"/>
<dbReference type="AlphaFoldDB" id="A0A6A5TM67"/>
<name>A0A6A5TM67_9PLEO</name>
<reference evidence="1" key="1">
    <citation type="journal article" date="2020" name="Stud. Mycol.">
        <title>101 Dothideomycetes genomes: a test case for predicting lifestyles and emergence of pathogens.</title>
        <authorList>
            <person name="Haridas S."/>
            <person name="Albert R."/>
            <person name="Binder M."/>
            <person name="Bloem J."/>
            <person name="Labutti K."/>
            <person name="Salamov A."/>
            <person name="Andreopoulos B."/>
            <person name="Baker S."/>
            <person name="Barry K."/>
            <person name="Bills G."/>
            <person name="Bluhm B."/>
            <person name="Cannon C."/>
            <person name="Castanera R."/>
            <person name="Culley D."/>
            <person name="Daum C."/>
            <person name="Ezra D."/>
            <person name="Gonzalez J."/>
            <person name="Henrissat B."/>
            <person name="Kuo A."/>
            <person name="Liang C."/>
            <person name="Lipzen A."/>
            <person name="Lutzoni F."/>
            <person name="Magnuson J."/>
            <person name="Mondo S."/>
            <person name="Nolan M."/>
            <person name="Ohm R."/>
            <person name="Pangilinan J."/>
            <person name="Park H.-J."/>
            <person name="Ramirez L."/>
            <person name="Alfaro M."/>
            <person name="Sun H."/>
            <person name="Tritt A."/>
            <person name="Yoshinaga Y."/>
            <person name="Zwiers L.-H."/>
            <person name="Turgeon B."/>
            <person name="Goodwin S."/>
            <person name="Spatafora J."/>
            <person name="Crous P."/>
            <person name="Grigoriev I."/>
        </authorList>
    </citation>
    <scope>NUCLEOTIDE SEQUENCE</scope>
    <source>
        <strain evidence="1">CBS 675.92</strain>
    </source>
</reference>
<evidence type="ECO:0000313" key="1">
    <source>
        <dbReference type="EMBL" id="KAF1953825.1"/>
    </source>
</evidence>
<gene>
    <name evidence="1" type="ORF">CC80DRAFT_131274</name>
</gene>
<evidence type="ECO:0000313" key="2">
    <source>
        <dbReference type="Proteomes" id="UP000800035"/>
    </source>
</evidence>
<accession>A0A6A5TM67</accession>
<dbReference type="EMBL" id="ML977001">
    <property type="protein sequence ID" value="KAF1953825.1"/>
    <property type="molecule type" value="Genomic_DNA"/>
</dbReference>
<organism evidence="1 2">
    <name type="scientific">Byssothecium circinans</name>
    <dbReference type="NCBI Taxonomy" id="147558"/>
    <lineage>
        <taxon>Eukaryota</taxon>
        <taxon>Fungi</taxon>
        <taxon>Dikarya</taxon>
        <taxon>Ascomycota</taxon>
        <taxon>Pezizomycotina</taxon>
        <taxon>Dothideomycetes</taxon>
        <taxon>Pleosporomycetidae</taxon>
        <taxon>Pleosporales</taxon>
        <taxon>Massarineae</taxon>
        <taxon>Massarinaceae</taxon>
        <taxon>Byssothecium</taxon>
    </lineage>
</organism>
<keyword evidence="2" id="KW-1185">Reference proteome</keyword>
<protein>
    <submittedName>
        <fullName evidence="1">Uncharacterized protein</fullName>
    </submittedName>
</protein>